<sequence length="243" mass="26708">MKIKHILVMTGMIIGTLLAGSTYASAATQSTKTTQDTTPAATVTNPYAYFQALKNVTIPLPGNEQTVKIKKGTIVPGYVFQDAFRSQLSIKLNLSSLSYQSRKSWSKITNKTNWQQSGATEQATAFKAVAAPQQMLISTVNSLPLTGMFYVGNKASANGTTKLKSRLVITTDGYVERYYDTYPNMSVKPMASAKISKVETKGATKYLYYPSHIKGVKDSHVAKTGKMQYRLAIKNLKNQLPLR</sequence>
<evidence type="ECO:0000256" key="1">
    <source>
        <dbReference type="SAM" id="SignalP"/>
    </source>
</evidence>
<feature type="chain" id="PRO_5019062400" description="Surface layer protein A domain-containing protein" evidence="1">
    <location>
        <begin position="27"/>
        <end position="243"/>
    </location>
</feature>
<evidence type="ECO:0000313" key="2">
    <source>
        <dbReference type="EMBL" id="GAY73887.1"/>
    </source>
</evidence>
<proteinExistence type="predicted"/>
<feature type="signal peptide" evidence="1">
    <location>
        <begin position="1"/>
        <end position="26"/>
    </location>
</feature>
<accession>A0A401FNH3</accession>
<keyword evidence="3" id="KW-1185">Reference proteome</keyword>
<gene>
    <name evidence="2" type="ORF">NBRC111893_2033</name>
</gene>
<protein>
    <recommendedName>
        <fullName evidence="4">Surface layer protein A domain-containing protein</fullName>
    </recommendedName>
</protein>
<evidence type="ECO:0000313" key="3">
    <source>
        <dbReference type="Proteomes" id="UP000286974"/>
    </source>
</evidence>
<dbReference type="EMBL" id="BEXA01000004">
    <property type="protein sequence ID" value="GAY73887.1"/>
    <property type="molecule type" value="Genomic_DNA"/>
</dbReference>
<dbReference type="Proteomes" id="UP000286974">
    <property type="component" value="Unassembled WGS sequence"/>
</dbReference>
<comment type="caution">
    <text evidence="2">The sequence shown here is derived from an EMBL/GenBank/DDBJ whole genome shotgun (WGS) entry which is preliminary data.</text>
</comment>
<organism evidence="2 3">
    <name type="scientific">Lentilactobacillus kosonis</name>
    <dbReference type="NCBI Taxonomy" id="2810561"/>
    <lineage>
        <taxon>Bacteria</taxon>
        <taxon>Bacillati</taxon>
        <taxon>Bacillota</taxon>
        <taxon>Bacilli</taxon>
        <taxon>Lactobacillales</taxon>
        <taxon>Lactobacillaceae</taxon>
        <taxon>Lentilactobacillus</taxon>
    </lineage>
</organism>
<evidence type="ECO:0008006" key="4">
    <source>
        <dbReference type="Google" id="ProtNLM"/>
    </source>
</evidence>
<name>A0A401FNH3_9LACO</name>
<reference evidence="2 3" key="1">
    <citation type="submission" date="2017-11" db="EMBL/GenBank/DDBJ databases">
        <title>Draft Genome Sequence of Lactobacillus curieae NBRC 111893 isolated from Koso, a Japanese sugar-Vegetable Fermented Beverage.</title>
        <authorList>
            <person name="Chiou T.Y."/>
            <person name="Oshima K."/>
            <person name="Suda W."/>
            <person name="Hattori M."/>
            <person name="Takahashi T."/>
        </authorList>
    </citation>
    <scope>NUCLEOTIDE SEQUENCE [LARGE SCALE GENOMIC DNA]</scope>
    <source>
        <strain evidence="2 3">NBRC111893</strain>
    </source>
</reference>
<dbReference type="RefSeq" id="WP_125008665.1">
    <property type="nucleotide sequence ID" value="NZ_BEXA01000004.1"/>
</dbReference>
<dbReference type="OrthoDB" id="2258378at2"/>
<keyword evidence="1" id="KW-0732">Signal</keyword>
<dbReference type="AlphaFoldDB" id="A0A401FNH3"/>